<keyword evidence="1" id="KW-1133">Transmembrane helix</keyword>
<dbReference type="AlphaFoldDB" id="A0A076PMQ1"/>
<feature type="transmembrane region" description="Helical" evidence="1">
    <location>
        <begin position="24"/>
        <end position="46"/>
    </location>
</feature>
<sequence length="137" mass="15374">MTGTEKVEEASQPVPKRKGRLRRWLPWLIYGALIVLIGGTLLTWLLKLEPSQVVSVSAWFRKGAQLGTLTQTALCSWVIVSWRPIVAWGFRRGYVAKHELRAVLAMRWRVAGMLTMYLALVPIGAGNIARFIMGLIS</sequence>
<dbReference type="RefSeq" id="WP_019042341.1">
    <property type="nucleotide sequence ID" value="NZ_CP006704.1"/>
</dbReference>
<keyword evidence="1" id="KW-0472">Membrane</keyword>
<keyword evidence="1" id="KW-0812">Transmembrane</keyword>
<protein>
    <submittedName>
        <fullName evidence="2">Uncharacterized protein</fullName>
    </submittedName>
</protein>
<evidence type="ECO:0000313" key="3">
    <source>
        <dbReference type="Proteomes" id="UP000028782"/>
    </source>
</evidence>
<name>A0A076PMQ1_COMTE</name>
<feature type="transmembrane region" description="Helical" evidence="1">
    <location>
        <begin position="66"/>
        <end position="90"/>
    </location>
</feature>
<dbReference type="HOGENOM" id="CLU_1861800_0_0_4"/>
<dbReference type="EMBL" id="CP006704">
    <property type="protein sequence ID" value="AIJ46993.1"/>
    <property type="molecule type" value="Genomic_DNA"/>
</dbReference>
<feature type="transmembrane region" description="Helical" evidence="1">
    <location>
        <begin position="110"/>
        <end position="133"/>
    </location>
</feature>
<organism evidence="2 3">
    <name type="scientific">Comamonas testosteroni TK102</name>
    <dbReference type="NCBI Taxonomy" id="1392005"/>
    <lineage>
        <taxon>Bacteria</taxon>
        <taxon>Pseudomonadati</taxon>
        <taxon>Pseudomonadota</taxon>
        <taxon>Betaproteobacteria</taxon>
        <taxon>Burkholderiales</taxon>
        <taxon>Comamonadaceae</taxon>
        <taxon>Comamonas</taxon>
    </lineage>
</organism>
<proteinExistence type="predicted"/>
<evidence type="ECO:0000313" key="2">
    <source>
        <dbReference type="EMBL" id="AIJ46993.1"/>
    </source>
</evidence>
<gene>
    <name evidence="2" type="ORF">O987_14385</name>
</gene>
<reference evidence="2 3" key="1">
    <citation type="journal article" date="2014" name="Genome Announc.">
        <title>Complete Genome Sequence of Polychlorinated Biphenyl Degrader Comamonas testosteroni TK102 (NBRC 109938).</title>
        <authorList>
            <person name="Fukuda K."/>
            <person name="Hosoyama A."/>
            <person name="Tsuchikane K."/>
            <person name="Ohji S."/>
            <person name="Yamazoe A."/>
            <person name="Fujita N."/>
            <person name="Shintani M."/>
            <person name="Kimbara K."/>
        </authorList>
    </citation>
    <scope>NUCLEOTIDE SEQUENCE [LARGE SCALE GENOMIC DNA]</scope>
    <source>
        <strain evidence="2">TK102</strain>
    </source>
</reference>
<evidence type="ECO:0000256" key="1">
    <source>
        <dbReference type="SAM" id="Phobius"/>
    </source>
</evidence>
<dbReference type="KEGG" id="ctes:O987_14385"/>
<dbReference type="Proteomes" id="UP000028782">
    <property type="component" value="Chromosome"/>
</dbReference>
<accession>A0A076PMQ1</accession>